<dbReference type="PANTHER" id="PTHR45138">
    <property type="entry name" value="REGULATORY COMPONENTS OF SENSORY TRANSDUCTION SYSTEM"/>
    <property type="match status" value="1"/>
</dbReference>
<dbReference type="EMBL" id="JBHRSW010000039">
    <property type="protein sequence ID" value="MFC3122896.1"/>
    <property type="molecule type" value="Genomic_DNA"/>
</dbReference>
<sequence length="205" mass="23057">MALANSITTGSYVSTLYHYLGFGTKHVIAYGKSRITDALKSNEELLMWKTLALTDELTGLHNRRSFLLQIEHQISIAKRFKKTLNLVFVDVDNFKQINDTQGHAAGDQALIKLAKLLKHSVRGTDVIARIGGDEFCIIITGDSNAEVQIVISRLQNQVHKIRLNEECNFSCSFGVSVFEKDGMNTEELYKAADEAMYKNKQLKLM</sequence>
<comment type="catalytic activity">
    <reaction evidence="2">
        <text>2 GTP = 3',3'-c-di-GMP + 2 diphosphate</text>
        <dbReference type="Rhea" id="RHEA:24898"/>
        <dbReference type="ChEBI" id="CHEBI:33019"/>
        <dbReference type="ChEBI" id="CHEBI:37565"/>
        <dbReference type="ChEBI" id="CHEBI:58805"/>
        <dbReference type="EC" id="2.7.7.65"/>
    </reaction>
</comment>
<dbReference type="Gene3D" id="3.30.70.270">
    <property type="match status" value="1"/>
</dbReference>
<dbReference type="RefSeq" id="WP_376921023.1">
    <property type="nucleotide sequence ID" value="NZ_JBHRSW010000039.1"/>
</dbReference>
<dbReference type="InterPro" id="IPR050469">
    <property type="entry name" value="Diguanylate_Cyclase"/>
</dbReference>
<evidence type="ECO:0000313" key="5">
    <source>
        <dbReference type="Proteomes" id="UP001595478"/>
    </source>
</evidence>
<accession>A0ABV7FU07</accession>
<dbReference type="NCBIfam" id="TIGR00254">
    <property type="entry name" value="GGDEF"/>
    <property type="match status" value="1"/>
</dbReference>
<dbReference type="PROSITE" id="PS50887">
    <property type="entry name" value="GGDEF"/>
    <property type="match status" value="1"/>
</dbReference>
<feature type="domain" description="GGDEF" evidence="3">
    <location>
        <begin position="82"/>
        <end position="205"/>
    </location>
</feature>
<name>A0ABV7FU07_9ALTE</name>
<keyword evidence="4" id="KW-0808">Transferase</keyword>
<evidence type="ECO:0000256" key="2">
    <source>
        <dbReference type="ARBA" id="ARBA00034247"/>
    </source>
</evidence>
<evidence type="ECO:0000256" key="1">
    <source>
        <dbReference type="ARBA" id="ARBA00012528"/>
    </source>
</evidence>
<dbReference type="EC" id="2.7.7.65" evidence="1"/>
<reference evidence="5" key="1">
    <citation type="journal article" date="2019" name="Int. J. Syst. Evol. Microbiol.">
        <title>The Global Catalogue of Microorganisms (GCM) 10K type strain sequencing project: providing services to taxonomists for standard genome sequencing and annotation.</title>
        <authorList>
            <consortium name="The Broad Institute Genomics Platform"/>
            <consortium name="The Broad Institute Genome Sequencing Center for Infectious Disease"/>
            <person name="Wu L."/>
            <person name="Ma J."/>
        </authorList>
    </citation>
    <scope>NUCLEOTIDE SEQUENCE [LARGE SCALE GENOMIC DNA]</scope>
    <source>
        <strain evidence="5">KCTC 52473</strain>
    </source>
</reference>
<dbReference type="Proteomes" id="UP001595478">
    <property type="component" value="Unassembled WGS sequence"/>
</dbReference>
<evidence type="ECO:0000313" key="4">
    <source>
        <dbReference type="EMBL" id="MFC3122896.1"/>
    </source>
</evidence>
<dbReference type="SMART" id="SM00267">
    <property type="entry name" value="GGDEF"/>
    <property type="match status" value="1"/>
</dbReference>
<dbReference type="GO" id="GO:0052621">
    <property type="term" value="F:diguanylate cyclase activity"/>
    <property type="evidence" value="ECO:0007669"/>
    <property type="project" value="UniProtKB-EC"/>
</dbReference>
<dbReference type="InterPro" id="IPR000160">
    <property type="entry name" value="GGDEF_dom"/>
</dbReference>
<dbReference type="InterPro" id="IPR029787">
    <property type="entry name" value="Nucleotide_cyclase"/>
</dbReference>
<protein>
    <recommendedName>
        <fullName evidence="1">diguanylate cyclase</fullName>
        <ecNumber evidence="1">2.7.7.65</ecNumber>
    </recommendedName>
</protein>
<comment type="caution">
    <text evidence="4">The sequence shown here is derived from an EMBL/GenBank/DDBJ whole genome shotgun (WGS) entry which is preliminary data.</text>
</comment>
<keyword evidence="5" id="KW-1185">Reference proteome</keyword>
<dbReference type="InterPro" id="IPR043128">
    <property type="entry name" value="Rev_trsase/Diguanyl_cyclase"/>
</dbReference>
<organism evidence="4 5">
    <name type="scientific">Agaribacter flavus</name>
    <dbReference type="NCBI Taxonomy" id="1902781"/>
    <lineage>
        <taxon>Bacteria</taxon>
        <taxon>Pseudomonadati</taxon>
        <taxon>Pseudomonadota</taxon>
        <taxon>Gammaproteobacteria</taxon>
        <taxon>Alteromonadales</taxon>
        <taxon>Alteromonadaceae</taxon>
        <taxon>Agaribacter</taxon>
    </lineage>
</organism>
<dbReference type="PANTHER" id="PTHR45138:SF9">
    <property type="entry name" value="DIGUANYLATE CYCLASE DGCM-RELATED"/>
    <property type="match status" value="1"/>
</dbReference>
<proteinExistence type="predicted"/>
<evidence type="ECO:0000259" key="3">
    <source>
        <dbReference type="PROSITE" id="PS50887"/>
    </source>
</evidence>
<gene>
    <name evidence="4" type="ORF">ACFOHL_14825</name>
</gene>
<dbReference type="CDD" id="cd01949">
    <property type="entry name" value="GGDEF"/>
    <property type="match status" value="1"/>
</dbReference>
<dbReference type="Pfam" id="PF00990">
    <property type="entry name" value="GGDEF"/>
    <property type="match status" value="1"/>
</dbReference>
<keyword evidence="4" id="KW-0548">Nucleotidyltransferase</keyword>
<dbReference type="SUPFAM" id="SSF55073">
    <property type="entry name" value="Nucleotide cyclase"/>
    <property type="match status" value="1"/>
</dbReference>